<organism evidence="2 3">
    <name type="scientific">Siminovitchia thermophila</name>
    <dbReference type="NCBI Taxonomy" id="1245522"/>
    <lineage>
        <taxon>Bacteria</taxon>
        <taxon>Bacillati</taxon>
        <taxon>Bacillota</taxon>
        <taxon>Bacilli</taxon>
        <taxon>Bacillales</taxon>
        <taxon>Bacillaceae</taxon>
        <taxon>Siminovitchia</taxon>
    </lineage>
</organism>
<accession>A0ABS2R1J4</accession>
<dbReference type="PANTHER" id="PTHR34094:SF1">
    <property type="entry name" value="PROTEIN FAM185A"/>
    <property type="match status" value="1"/>
</dbReference>
<keyword evidence="3" id="KW-1185">Reference proteome</keyword>
<evidence type="ECO:0000259" key="1">
    <source>
        <dbReference type="Pfam" id="PF13349"/>
    </source>
</evidence>
<sequence length="275" mass="30489">MIRKILFVLLLSVITVAIILFMKEPAETIAIGEYKAMPHIEVTLDELNIAISDSPDDQIHVQMQGHTLKKHRLTVNKENNRFVIKEQQRKKKWQENIRFRPTPTIIVQLPKSQSKSLTLKSAYGDVTMEDVALDTVQVETSSGMAYLKNLSTSNAELHTNDGNVTIAKSALENLNIKTNAGDIAIKKSTGTAHTIQTADGYIELKEATEQPNLNIKSVSGDISIDYLKSPTSLQFITEGEDIEVTLPKYDKKTHMIGDGSNILSAKTKDGGIMIK</sequence>
<dbReference type="Proteomes" id="UP000823485">
    <property type="component" value="Unassembled WGS sequence"/>
</dbReference>
<dbReference type="Pfam" id="PF13349">
    <property type="entry name" value="DUF4097"/>
    <property type="match status" value="1"/>
</dbReference>
<feature type="domain" description="DUF4097" evidence="1">
    <location>
        <begin position="39"/>
        <end position="274"/>
    </location>
</feature>
<evidence type="ECO:0000313" key="2">
    <source>
        <dbReference type="EMBL" id="MBM7713515.1"/>
    </source>
</evidence>
<dbReference type="RefSeq" id="WP_205178351.1">
    <property type="nucleotide sequence ID" value="NZ_JAFBFH010000002.1"/>
</dbReference>
<proteinExistence type="predicted"/>
<evidence type="ECO:0000313" key="3">
    <source>
        <dbReference type="Proteomes" id="UP000823485"/>
    </source>
</evidence>
<gene>
    <name evidence="2" type="ORF">JOC94_000483</name>
</gene>
<dbReference type="Gene3D" id="2.160.20.120">
    <property type="match status" value="1"/>
</dbReference>
<protein>
    <submittedName>
        <fullName evidence="2">DUF4097 and DUF4098 domain-containing protein YvlB</fullName>
    </submittedName>
</protein>
<dbReference type="EMBL" id="JAFBFH010000002">
    <property type="protein sequence ID" value="MBM7713515.1"/>
    <property type="molecule type" value="Genomic_DNA"/>
</dbReference>
<dbReference type="InterPro" id="IPR025164">
    <property type="entry name" value="Toastrack_DUF4097"/>
</dbReference>
<name>A0ABS2R1J4_9BACI</name>
<dbReference type="PANTHER" id="PTHR34094">
    <property type="match status" value="1"/>
</dbReference>
<reference evidence="2 3" key="1">
    <citation type="submission" date="2021-01" db="EMBL/GenBank/DDBJ databases">
        <title>Genomic Encyclopedia of Type Strains, Phase IV (KMG-IV): sequencing the most valuable type-strain genomes for metagenomic binning, comparative biology and taxonomic classification.</title>
        <authorList>
            <person name="Goeker M."/>
        </authorList>
    </citation>
    <scope>NUCLEOTIDE SEQUENCE [LARGE SCALE GENOMIC DNA]</scope>
    <source>
        <strain evidence="2 3">DSM 105453</strain>
    </source>
</reference>
<comment type="caution">
    <text evidence="2">The sequence shown here is derived from an EMBL/GenBank/DDBJ whole genome shotgun (WGS) entry which is preliminary data.</text>
</comment>